<keyword evidence="2" id="KW-1185">Reference proteome</keyword>
<dbReference type="EMBL" id="CM046399">
    <property type="protein sequence ID" value="KAI8529345.1"/>
    <property type="molecule type" value="Genomic_DNA"/>
</dbReference>
<comment type="caution">
    <text evidence="1">The sequence shown here is derived from an EMBL/GenBank/DDBJ whole genome shotgun (WGS) entry which is preliminary data.</text>
</comment>
<sequence>MDGFKLLEDVRLEMDLPIIRQNSSWSSGLPASLCFLSFYGPNFISLVTMVKAMYLPFLLVTVILLLVFQFDESLCSLVHFKQLLELEKNPDKHMQVLPLLEDPGERDDLSLNQQGCMAVMKVCKRLGQFEIVESLFNWFKQSGQDPSVVMYTTLIHSRFCQKKYREALPVVWELEGMNCLFDFPAYHSFLVALNDLPRTVRYFSKLKEAGFSPTYDIYQNLFTIYMVSGRAAKFNYVNIPTAIASEDKCSAVAMSMYAYDYVDLPTDLKWGPIDKFLVAFRTYNCRPGSFDHKAHLQEPLELEGLFQARKSQIGVVGAHYLPKKAPPLCQDITRPVALAKREVPHLDTTEKQMLLKEVRLSKAKRKEAETETERLRPASESGRERHSLKSMLSKHSVSKSEAFSDGRGVCSNATMASQSGRSRSQSTDFVI</sequence>
<accession>A0ACC0LKV9</accession>
<proteinExistence type="predicted"/>
<gene>
    <name evidence="1" type="ORF">RHMOL_Rhmol12G0218100</name>
</gene>
<organism evidence="1 2">
    <name type="scientific">Rhododendron molle</name>
    <name type="common">Chinese azalea</name>
    <name type="synonym">Azalea mollis</name>
    <dbReference type="NCBI Taxonomy" id="49168"/>
    <lineage>
        <taxon>Eukaryota</taxon>
        <taxon>Viridiplantae</taxon>
        <taxon>Streptophyta</taxon>
        <taxon>Embryophyta</taxon>
        <taxon>Tracheophyta</taxon>
        <taxon>Spermatophyta</taxon>
        <taxon>Magnoliopsida</taxon>
        <taxon>eudicotyledons</taxon>
        <taxon>Gunneridae</taxon>
        <taxon>Pentapetalae</taxon>
        <taxon>asterids</taxon>
        <taxon>Ericales</taxon>
        <taxon>Ericaceae</taxon>
        <taxon>Ericoideae</taxon>
        <taxon>Rhodoreae</taxon>
        <taxon>Rhododendron</taxon>
    </lineage>
</organism>
<protein>
    <submittedName>
        <fullName evidence="1">Uncharacterized protein</fullName>
    </submittedName>
</protein>
<evidence type="ECO:0000313" key="1">
    <source>
        <dbReference type="EMBL" id="KAI8529345.1"/>
    </source>
</evidence>
<dbReference type="Proteomes" id="UP001062846">
    <property type="component" value="Chromosome 12"/>
</dbReference>
<reference evidence="1" key="1">
    <citation type="submission" date="2022-02" db="EMBL/GenBank/DDBJ databases">
        <title>Plant Genome Project.</title>
        <authorList>
            <person name="Zhang R.-G."/>
        </authorList>
    </citation>
    <scope>NUCLEOTIDE SEQUENCE</scope>
    <source>
        <strain evidence="1">AT1</strain>
    </source>
</reference>
<name>A0ACC0LKV9_RHOML</name>
<evidence type="ECO:0000313" key="2">
    <source>
        <dbReference type="Proteomes" id="UP001062846"/>
    </source>
</evidence>